<evidence type="ECO:0000256" key="8">
    <source>
        <dbReference type="ARBA" id="ARBA00022605"/>
    </source>
</evidence>
<evidence type="ECO:0000259" key="11">
    <source>
        <dbReference type="Pfam" id="PF00694"/>
    </source>
</evidence>
<comment type="pathway">
    <text evidence="3">Amino-acid biosynthesis; L-leucine biosynthesis; L-leucine from 3-methyl-2-oxobutanoate: step 2/4.</text>
</comment>
<evidence type="ECO:0000256" key="9">
    <source>
        <dbReference type="ARBA" id="ARBA00023239"/>
    </source>
</evidence>
<dbReference type="CDD" id="cd01577">
    <property type="entry name" value="IPMI_Swivel"/>
    <property type="match status" value="1"/>
</dbReference>
<dbReference type="SUPFAM" id="SSF52016">
    <property type="entry name" value="LeuD/IlvD-like"/>
    <property type="match status" value="1"/>
</dbReference>
<comment type="function">
    <text evidence="2">Catalyzes the isomerization between 2-isopropylmalate and 3-isopropylmalate, via the formation of 2-isopropylmaleate.</text>
</comment>
<keyword evidence="10" id="KW-0100">Branched-chain amino acid biosynthesis</keyword>
<keyword evidence="9 12" id="KW-0456">Lyase</keyword>
<evidence type="ECO:0000256" key="4">
    <source>
        <dbReference type="ARBA" id="ARBA00009845"/>
    </source>
</evidence>
<evidence type="ECO:0000256" key="10">
    <source>
        <dbReference type="ARBA" id="ARBA00023304"/>
    </source>
</evidence>
<sequence length="192" mass="20623">MRPFKTETAPMLRLAAANIDTDQLIPARFMKEPRKPDGYGRFLLHDLIAEGLLPAPLPGQTVVVARRNFGGGSSREAAVYALADFGFRVVIAPSFGDIFAANCVKNGVVPAEVSEADAEALLEAAALTVTVDLEARRITAGNLAVDFSIDPVWRTQLLKGFDDIDMTLAEAPAIEAFTAKDALARGWAAPRR</sequence>
<protein>
    <recommendedName>
        <fullName evidence="6">3-isopropylmalate dehydratase</fullName>
        <ecNumber evidence="6">4.2.1.33</ecNumber>
    </recommendedName>
</protein>
<dbReference type="UniPathway" id="UPA00048">
    <property type="reaction ID" value="UER00071"/>
</dbReference>
<dbReference type="KEGG" id="pstg:E8M01_27870"/>
<keyword evidence="13" id="KW-1185">Reference proteome</keyword>
<dbReference type="InterPro" id="IPR004431">
    <property type="entry name" value="3-IsopropMal_deHydase_ssu"/>
</dbReference>
<name>A0A4D7B2A8_9HYPH</name>
<comment type="subunit">
    <text evidence="5">Heterodimer of LeuC and LeuD.</text>
</comment>
<dbReference type="EC" id="4.2.1.33" evidence="6"/>
<dbReference type="AlphaFoldDB" id="A0A4D7B2A8"/>
<gene>
    <name evidence="12" type="primary">leuD</name>
    <name evidence="12" type="ORF">E8M01_27870</name>
</gene>
<dbReference type="InterPro" id="IPR050075">
    <property type="entry name" value="LeuD"/>
</dbReference>
<dbReference type="GO" id="GO:0009098">
    <property type="term" value="P:L-leucine biosynthetic process"/>
    <property type="evidence" value="ECO:0007669"/>
    <property type="project" value="UniProtKB-UniPathway"/>
</dbReference>
<reference evidence="12 13" key="1">
    <citation type="submission" date="2019-04" db="EMBL/GenBank/DDBJ databases">
        <title>Phreatobacter aquaticus sp. nov.</title>
        <authorList>
            <person name="Choi A."/>
        </authorList>
    </citation>
    <scope>NUCLEOTIDE SEQUENCE [LARGE SCALE GENOMIC DNA]</scope>
    <source>
        <strain evidence="12 13">KCTC 52518</strain>
    </source>
</reference>
<evidence type="ECO:0000256" key="7">
    <source>
        <dbReference type="ARBA" id="ARBA00022430"/>
    </source>
</evidence>
<proteinExistence type="inferred from homology"/>
<dbReference type="InterPro" id="IPR015928">
    <property type="entry name" value="Aconitase/3IPM_dehydase_swvl"/>
</dbReference>
<dbReference type="NCBIfam" id="NF002458">
    <property type="entry name" value="PRK01641.1"/>
    <property type="match status" value="1"/>
</dbReference>
<dbReference type="OrthoDB" id="9777465at2"/>
<comment type="similarity">
    <text evidence="4">Belongs to the LeuD family. LeuD type 1 subfamily.</text>
</comment>
<dbReference type="InterPro" id="IPR000573">
    <property type="entry name" value="AconitaseA/IPMdHydase_ssu_swvl"/>
</dbReference>
<keyword evidence="7" id="KW-0432">Leucine biosynthesis</keyword>
<dbReference type="PANTHER" id="PTHR43345">
    <property type="entry name" value="3-ISOPROPYLMALATE DEHYDRATASE SMALL SUBUNIT 2-RELATED-RELATED"/>
    <property type="match status" value="1"/>
</dbReference>
<evidence type="ECO:0000256" key="1">
    <source>
        <dbReference type="ARBA" id="ARBA00000491"/>
    </source>
</evidence>
<feature type="domain" description="Aconitase A/isopropylmalate dehydratase small subunit swivel" evidence="11">
    <location>
        <begin position="60"/>
        <end position="115"/>
    </location>
</feature>
<evidence type="ECO:0000313" key="13">
    <source>
        <dbReference type="Proteomes" id="UP000298781"/>
    </source>
</evidence>
<dbReference type="GO" id="GO:0009316">
    <property type="term" value="C:3-isopropylmalate dehydratase complex"/>
    <property type="evidence" value="ECO:0007669"/>
    <property type="project" value="InterPro"/>
</dbReference>
<dbReference type="GO" id="GO:0003861">
    <property type="term" value="F:3-isopropylmalate dehydratase activity"/>
    <property type="evidence" value="ECO:0007669"/>
    <property type="project" value="UniProtKB-EC"/>
</dbReference>
<dbReference type="InterPro" id="IPR033940">
    <property type="entry name" value="IPMI_Swivel"/>
</dbReference>
<organism evidence="12 13">
    <name type="scientific">Phreatobacter stygius</name>
    <dbReference type="NCBI Taxonomy" id="1940610"/>
    <lineage>
        <taxon>Bacteria</taxon>
        <taxon>Pseudomonadati</taxon>
        <taxon>Pseudomonadota</taxon>
        <taxon>Alphaproteobacteria</taxon>
        <taxon>Hyphomicrobiales</taxon>
        <taxon>Phreatobacteraceae</taxon>
        <taxon>Phreatobacter</taxon>
    </lineage>
</organism>
<keyword evidence="8" id="KW-0028">Amino-acid biosynthesis</keyword>
<dbReference type="Gene3D" id="3.20.19.10">
    <property type="entry name" value="Aconitase, domain 4"/>
    <property type="match status" value="1"/>
</dbReference>
<comment type="catalytic activity">
    <reaction evidence="1">
        <text>(2R,3S)-3-isopropylmalate = (2S)-2-isopropylmalate</text>
        <dbReference type="Rhea" id="RHEA:32287"/>
        <dbReference type="ChEBI" id="CHEBI:1178"/>
        <dbReference type="ChEBI" id="CHEBI:35121"/>
        <dbReference type="EC" id="4.2.1.33"/>
    </reaction>
</comment>
<dbReference type="NCBIfam" id="TIGR00171">
    <property type="entry name" value="leuD"/>
    <property type="match status" value="1"/>
</dbReference>
<dbReference type="PANTHER" id="PTHR43345:SF5">
    <property type="entry name" value="3-ISOPROPYLMALATE DEHYDRATASE SMALL SUBUNIT"/>
    <property type="match status" value="1"/>
</dbReference>
<dbReference type="Proteomes" id="UP000298781">
    <property type="component" value="Chromosome"/>
</dbReference>
<dbReference type="EMBL" id="CP039690">
    <property type="protein sequence ID" value="QCI67704.1"/>
    <property type="molecule type" value="Genomic_DNA"/>
</dbReference>
<dbReference type="Pfam" id="PF00694">
    <property type="entry name" value="Aconitase_C"/>
    <property type="match status" value="1"/>
</dbReference>
<evidence type="ECO:0000256" key="2">
    <source>
        <dbReference type="ARBA" id="ARBA00002695"/>
    </source>
</evidence>
<accession>A0A4D7B2A8</accession>
<evidence type="ECO:0000256" key="5">
    <source>
        <dbReference type="ARBA" id="ARBA00011271"/>
    </source>
</evidence>
<evidence type="ECO:0000256" key="3">
    <source>
        <dbReference type="ARBA" id="ARBA00004729"/>
    </source>
</evidence>
<evidence type="ECO:0000256" key="6">
    <source>
        <dbReference type="ARBA" id="ARBA00011998"/>
    </source>
</evidence>
<dbReference type="RefSeq" id="WP_136963132.1">
    <property type="nucleotide sequence ID" value="NZ_CP039690.1"/>
</dbReference>
<evidence type="ECO:0000313" key="12">
    <source>
        <dbReference type="EMBL" id="QCI67704.1"/>
    </source>
</evidence>